<dbReference type="AlphaFoldDB" id="A0A8S1DYF8"/>
<protein>
    <submittedName>
        <fullName evidence="2">Uncharacterized protein</fullName>
    </submittedName>
</protein>
<feature type="region of interest" description="Disordered" evidence="1">
    <location>
        <begin position="164"/>
        <end position="197"/>
    </location>
</feature>
<accession>A0A8S1DYF8</accession>
<proteinExistence type="predicted"/>
<gene>
    <name evidence="2" type="ORF">CLODIP_2_CD14017</name>
</gene>
<name>A0A8S1DYF8_9INSE</name>
<reference evidence="2 3" key="1">
    <citation type="submission" date="2020-04" db="EMBL/GenBank/DDBJ databases">
        <authorList>
            <person name="Alioto T."/>
            <person name="Alioto T."/>
            <person name="Gomez Garrido J."/>
        </authorList>
    </citation>
    <scope>NUCLEOTIDE SEQUENCE [LARGE SCALE GENOMIC DNA]</scope>
</reference>
<evidence type="ECO:0000313" key="3">
    <source>
        <dbReference type="Proteomes" id="UP000494165"/>
    </source>
</evidence>
<keyword evidence="3" id="KW-1185">Reference proteome</keyword>
<sequence length="197" mass="22404">MSFYLQKRSISDAEFHVWLHAFFYRQFCEAAVHDSAADENSTAQSIGDHDPYTLRRGSRSSCQTFLCIFGKNCMQKRSMVFRWNAGIQKKNPHTELDHQECEEWTFPRKLGKDPVEPFLLRHALLKLDASIFVDILPELTHRPDSRGYSPLTLRQGWTSLGAATLRPAPKDVPPGETLRARGPQAAPPVRRLPMLAG</sequence>
<evidence type="ECO:0000313" key="2">
    <source>
        <dbReference type="EMBL" id="CAB3385613.1"/>
    </source>
</evidence>
<dbReference type="Proteomes" id="UP000494165">
    <property type="component" value="Unassembled WGS sequence"/>
</dbReference>
<evidence type="ECO:0000256" key="1">
    <source>
        <dbReference type="SAM" id="MobiDB-lite"/>
    </source>
</evidence>
<comment type="caution">
    <text evidence="2">The sequence shown here is derived from an EMBL/GenBank/DDBJ whole genome shotgun (WGS) entry which is preliminary data.</text>
</comment>
<organism evidence="2 3">
    <name type="scientific">Cloeon dipterum</name>
    <dbReference type="NCBI Taxonomy" id="197152"/>
    <lineage>
        <taxon>Eukaryota</taxon>
        <taxon>Metazoa</taxon>
        <taxon>Ecdysozoa</taxon>
        <taxon>Arthropoda</taxon>
        <taxon>Hexapoda</taxon>
        <taxon>Insecta</taxon>
        <taxon>Pterygota</taxon>
        <taxon>Palaeoptera</taxon>
        <taxon>Ephemeroptera</taxon>
        <taxon>Pisciforma</taxon>
        <taxon>Baetidae</taxon>
        <taxon>Cloeon</taxon>
    </lineage>
</organism>
<dbReference type="EMBL" id="CADEPI010000424">
    <property type="protein sequence ID" value="CAB3385613.1"/>
    <property type="molecule type" value="Genomic_DNA"/>
</dbReference>